<sequence length="208" mass="21931">MQWAEPASGNREGDGSRLMQDSGNDRLKFLIESNPTANTTSDEMLASINLIEESFECQKFVAIQFTPHVVFRSTKLDSAVGVAVGIASLADLSVVTSLDLKDAKLLHGMGEVTEEGGLVGGVLQHEGLAPGVLYQRVVRLKQRDTEALGKDKVQGGIVLGGVAVVEYALGEFLAGGETDGVATEEGDKFLHGESLGCKEIDLLGGSGR</sequence>
<dbReference type="Proteomes" id="UP001141806">
    <property type="component" value="Unassembled WGS sequence"/>
</dbReference>
<evidence type="ECO:0000313" key="2">
    <source>
        <dbReference type="Proteomes" id="UP001141806"/>
    </source>
</evidence>
<protein>
    <submittedName>
        <fullName evidence="1">Uncharacterized protein</fullName>
    </submittedName>
</protein>
<evidence type="ECO:0000313" key="1">
    <source>
        <dbReference type="EMBL" id="KAJ4980814.1"/>
    </source>
</evidence>
<gene>
    <name evidence="1" type="ORF">NE237_031651</name>
</gene>
<reference evidence="1" key="1">
    <citation type="journal article" date="2023" name="Plant J.">
        <title>The genome of the king protea, Protea cynaroides.</title>
        <authorList>
            <person name="Chang J."/>
            <person name="Duong T.A."/>
            <person name="Schoeman C."/>
            <person name="Ma X."/>
            <person name="Roodt D."/>
            <person name="Barker N."/>
            <person name="Li Z."/>
            <person name="Van de Peer Y."/>
            <person name="Mizrachi E."/>
        </authorList>
    </citation>
    <scope>NUCLEOTIDE SEQUENCE</scope>
    <source>
        <tissue evidence="1">Young leaves</tissue>
    </source>
</reference>
<keyword evidence="2" id="KW-1185">Reference proteome</keyword>
<name>A0A9Q0L2P4_9MAGN</name>
<accession>A0A9Q0L2P4</accession>
<proteinExistence type="predicted"/>
<dbReference type="AlphaFoldDB" id="A0A9Q0L2P4"/>
<comment type="caution">
    <text evidence="1">The sequence shown here is derived from an EMBL/GenBank/DDBJ whole genome shotgun (WGS) entry which is preliminary data.</text>
</comment>
<dbReference type="EMBL" id="JAMYWD010000001">
    <property type="protein sequence ID" value="KAJ4980814.1"/>
    <property type="molecule type" value="Genomic_DNA"/>
</dbReference>
<organism evidence="1 2">
    <name type="scientific">Protea cynaroides</name>
    <dbReference type="NCBI Taxonomy" id="273540"/>
    <lineage>
        <taxon>Eukaryota</taxon>
        <taxon>Viridiplantae</taxon>
        <taxon>Streptophyta</taxon>
        <taxon>Embryophyta</taxon>
        <taxon>Tracheophyta</taxon>
        <taxon>Spermatophyta</taxon>
        <taxon>Magnoliopsida</taxon>
        <taxon>Proteales</taxon>
        <taxon>Proteaceae</taxon>
        <taxon>Protea</taxon>
    </lineage>
</organism>